<evidence type="ECO:0000259" key="4">
    <source>
        <dbReference type="SMART" id="SM00128"/>
    </source>
</evidence>
<evidence type="ECO:0000256" key="1">
    <source>
        <dbReference type="ARBA" id="ARBA00010768"/>
    </source>
</evidence>
<organism evidence="5">
    <name type="scientific">Davidia involucrata</name>
    <name type="common">Dove tree</name>
    <dbReference type="NCBI Taxonomy" id="16924"/>
    <lineage>
        <taxon>Eukaryota</taxon>
        <taxon>Viridiplantae</taxon>
        <taxon>Streptophyta</taxon>
        <taxon>Embryophyta</taxon>
        <taxon>Tracheophyta</taxon>
        <taxon>Spermatophyta</taxon>
        <taxon>Magnoliopsida</taxon>
        <taxon>eudicotyledons</taxon>
        <taxon>Gunneridae</taxon>
        <taxon>Pentapetalae</taxon>
        <taxon>asterids</taxon>
        <taxon>Cornales</taxon>
        <taxon>Nyssaceae</taxon>
        <taxon>Davidia</taxon>
    </lineage>
</organism>
<dbReference type="InterPro" id="IPR036691">
    <property type="entry name" value="Endo/exonu/phosph_ase_sf"/>
</dbReference>
<dbReference type="SMART" id="SM00128">
    <property type="entry name" value="IPPc"/>
    <property type="match status" value="1"/>
</dbReference>
<reference evidence="5" key="1">
    <citation type="submission" date="2019-08" db="EMBL/GenBank/DDBJ databases">
        <title>Reference gene set and small RNA set construction with multiple tissues from Davidia involucrata Baill.</title>
        <authorList>
            <person name="Yang H."/>
            <person name="Zhou C."/>
            <person name="Li G."/>
            <person name="Wang J."/>
            <person name="Gao P."/>
            <person name="Wang M."/>
            <person name="Wang R."/>
            <person name="Zhao Y."/>
        </authorList>
    </citation>
    <scope>NUCLEOTIDE SEQUENCE</scope>
    <source>
        <tissue evidence="5">Mixed with DoveR01_LX</tissue>
    </source>
</reference>
<evidence type="ECO:0000256" key="2">
    <source>
        <dbReference type="ARBA" id="ARBA00022801"/>
    </source>
</evidence>
<dbReference type="InterPro" id="IPR045849">
    <property type="entry name" value="IP5P_plant"/>
</dbReference>
<feature type="domain" description="Inositol polyphosphate-related phosphatase" evidence="4">
    <location>
        <begin position="62"/>
        <end position="399"/>
    </location>
</feature>
<feature type="region of interest" description="Disordered" evidence="3">
    <location>
        <begin position="134"/>
        <end position="156"/>
    </location>
</feature>
<dbReference type="InterPro" id="IPR000300">
    <property type="entry name" value="IPPc"/>
</dbReference>
<dbReference type="GO" id="GO:0004445">
    <property type="term" value="F:inositol-polyphosphate 5-phosphatase activity"/>
    <property type="evidence" value="ECO:0007669"/>
    <property type="project" value="InterPro"/>
</dbReference>
<evidence type="ECO:0000313" key="5">
    <source>
        <dbReference type="EMBL" id="MPA63115.1"/>
    </source>
</evidence>
<dbReference type="SUPFAM" id="SSF56219">
    <property type="entry name" value="DNase I-like"/>
    <property type="match status" value="1"/>
</dbReference>
<proteinExistence type="inferred from homology"/>
<dbReference type="EMBL" id="GHES01032556">
    <property type="protein sequence ID" value="MPA63115.1"/>
    <property type="molecule type" value="Transcribed_RNA"/>
</dbReference>
<dbReference type="GO" id="GO:0046856">
    <property type="term" value="P:phosphatidylinositol dephosphorylation"/>
    <property type="evidence" value="ECO:0007669"/>
    <property type="project" value="InterPro"/>
</dbReference>
<gene>
    <name evidence="5" type="ORF">Din_032556</name>
</gene>
<dbReference type="FunFam" id="3.60.10.10:FF:000053">
    <property type="entry name" value="Type IV inositol polyphosphate 5-phosphatase 9"/>
    <property type="match status" value="1"/>
</dbReference>
<dbReference type="EC" id="3.1.3.36" evidence="5"/>
<dbReference type="AlphaFoldDB" id="A0A5B7B3C9"/>
<dbReference type="Gene3D" id="3.60.10.10">
    <property type="entry name" value="Endonuclease/exonuclease/phosphatase"/>
    <property type="match status" value="1"/>
</dbReference>
<dbReference type="Pfam" id="PF22669">
    <property type="entry name" value="Exo_endo_phos2"/>
    <property type="match status" value="1"/>
</dbReference>
<sequence length="414" mass="47141">MPVKLRDQVMWPRLVASKILRKRLGSNNFVADFPSNTETLLQLPIFDDLSSNTIFNDHEGRHNYKVFVSTWNVGGVAPPDDLNMEDLLDTCNTSCDIYVLGFQEVVPLRATNILGSENGRITTKWNSLIRETLNKKENEGNPREKQIASLSRDGKPIESSIPQEFQCVISKQMVGILISVWVRSDLRPYIRNPSVSCVGCGIMGCLGNKGAVSVRFLLHESSFCFVCSHLASGGREGDERYRNSNATDILSRASFPRGPSLDLQRKILDHDRVIFLGDLNYRISLPESATRLLVDRGEWNALLEYDQLRTELMDGQVFQGWHEGIIKFAPTYKYYPNSDEYYGGVESKKGKKKRAPAWCDRIIWSGEGLKQHVYTRGESKLSDHRPVKAIFTTEERVSRRLKGFQSFFLSERFE</sequence>
<keyword evidence="2 5" id="KW-0378">Hydrolase</keyword>
<dbReference type="GO" id="GO:0004439">
    <property type="term" value="F:phosphatidylinositol-4,5-bisphosphate 5-phosphatase activity"/>
    <property type="evidence" value="ECO:0007669"/>
    <property type="project" value="UniProtKB-EC"/>
</dbReference>
<dbReference type="GO" id="GO:0034485">
    <property type="term" value="F:phosphatidylinositol-3,4,5-trisphosphate 5-phosphatase activity"/>
    <property type="evidence" value="ECO:0007669"/>
    <property type="project" value="TreeGrafter"/>
</dbReference>
<evidence type="ECO:0000256" key="3">
    <source>
        <dbReference type="SAM" id="MobiDB-lite"/>
    </source>
</evidence>
<name>A0A5B7B3C9_DAVIN</name>
<protein>
    <submittedName>
        <fullName evidence="5">Putative type I inositol 1,4,5-trisphosphate 5-phosphatase CVP2</fullName>
        <ecNumber evidence="5">3.1.3.36</ecNumber>
    </submittedName>
</protein>
<dbReference type="PANTHER" id="PTHR45666">
    <property type="entry name" value="TYPE IV INOSITOL POLYPHOSPHATE 5-PHOSPHATASE 9"/>
    <property type="match status" value="1"/>
</dbReference>
<comment type="similarity">
    <text evidence="1">Belongs to the inositol polyphosphate 5-phosphatase family.</text>
</comment>
<dbReference type="PANTHER" id="PTHR45666:SF18">
    <property type="entry name" value="TYPE IV INOSITOL POLYPHOSPHATE 5-PHOSPHATASE 9"/>
    <property type="match status" value="1"/>
</dbReference>
<accession>A0A5B7B3C9</accession>